<comment type="caution">
    <text evidence="1">The sequence shown here is derived from an EMBL/GenBank/DDBJ whole genome shotgun (WGS) entry which is preliminary data.</text>
</comment>
<gene>
    <name evidence="1" type="ORF">IFU03_14435</name>
</gene>
<protein>
    <submittedName>
        <fullName evidence="1">Uncharacterized protein</fullName>
    </submittedName>
</protein>
<accession>A0AAE2U4B5</accession>
<dbReference type="EMBL" id="JACYNJ010000009">
    <property type="protein sequence ID" value="MBD8270950.1"/>
    <property type="molecule type" value="Genomic_DNA"/>
</dbReference>
<reference evidence="1" key="1">
    <citation type="journal article" date="2020" name="FEMS Microbiol. Ecol.">
        <title>Temporal dynamics of bacterial communities during seed development and maturation.</title>
        <authorList>
            <person name="Chesneau G."/>
            <person name="Torres-Cortes G."/>
            <person name="Briand M."/>
            <person name="Darrasse A."/>
            <person name="Preveaux A."/>
            <person name="Marais C."/>
            <person name="Jacques M.A."/>
            <person name="Shade A."/>
            <person name="Barret M."/>
        </authorList>
    </citation>
    <scope>NUCLEOTIDE SEQUENCE</scope>
    <source>
        <strain evidence="1">CFBP13533</strain>
    </source>
</reference>
<name>A0AAE2U4B5_PSEFL</name>
<evidence type="ECO:0000313" key="2">
    <source>
        <dbReference type="Proteomes" id="UP000610293"/>
    </source>
</evidence>
<sequence length="195" mass="22541">MKYFKVNPNVSSKKWAGYLNPQTKLFDGAEPVSAVSLSDSDKKITKALSYKTLTDGPIPPVNTIGSQFIAFDSNIKNITSIDGEGIQLVPIKNSTTQHTYFLMHVHNHIDCIDWSLSEFDPWPENYSPEEWESKRARFFITPVIYLKKIPEELNSFRLKEWRDAFNIVVTEKLKNKILSLDFDHSFLEFHELKVI</sequence>
<organism evidence="1 2">
    <name type="scientific">Pseudomonas fluorescens</name>
    <dbReference type="NCBI Taxonomy" id="294"/>
    <lineage>
        <taxon>Bacteria</taxon>
        <taxon>Pseudomonadati</taxon>
        <taxon>Pseudomonadota</taxon>
        <taxon>Gammaproteobacteria</taxon>
        <taxon>Pseudomonadales</taxon>
        <taxon>Pseudomonadaceae</taxon>
        <taxon>Pseudomonas</taxon>
    </lineage>
</organism>
<proteinExistence type="predicted"/>
<dbReference type="Proteomes" id="UP000610293">
    <property type="component" value="Unassembled WGS sequence"/>
</dbReference>
<evidence type="ECO:0000313" key="1">
    <source>
        <dbReference type="EMBL" id="MBD8270950.1"/>
    </source>
</evidence>
<dbReference type="RefSeq" id="WP_191956132.1">
    <property type="nucleotide sequence ID" value="NZ_JACYNJ010000009.1"/>
</dbReference>
<dbReference type="AlphaFoldDB" id="A0AAE2U4B5"/>